<evidence type="ECO:0000313" key="10">
    <source>
        <dbReference type="EMBL" id="QES87661.1"/>
    </source>
</evidence>
<comment type="similarity">
    <text evidence="2">Belongs to the cation diffusion facilitator (CDF) transporter (TC 2.A.4) family.</text>
</comment>
<dbReference type="InterPro" id="IPR002524">
    <property type="entry name" value="Cation_efflux"/>
</dbReference>
<evidence type="ECO:0000313" key="11">
    <source>
        <dbReference type="Proteomes" id="UP000292424"/>
    </source>
</evidence>
<dbReference type="InterPro" id="IPR050291">
    <property type="entry name" value="CDF_Transporter"/>
</dbReference>
<gene>
    <name evidence="10" type="ORF">E0W69_002925</name>
</gene>
<evidence type="ECO:0000256" key="1">
    <source>
        <dbReference type="ARBA" id="ARBA00004141"/>
    </source>
</evidence>
<dbReference type="KEGG" id="arac:E0W69_002925"/>
<dbReference type="InterPro" id="IPR027470">
    <property type="entry name" value="Cation_efflux_CTD"/>
</dbReference>
<evidence type="ECO:0000256" key="6">
    <source>
        <dbReference type="ARBA" id="ARBA00023136"/>
    </source>
</evidence>
<dbReference type="InterPro" id="IPR058533">
    <property type="entry name" value="Cation_efflux_TM"/>
</dbReference>
<dbReference type="SUPFAM" id="SSF161111">
    <property type="entry name" value="Cation efflux protein transmembrane domain-like"/>
    <property type="match status" value="1"/>
</dbReference>
<name>A0A5P2G811_9BACT</name>
<keyword evidence="4 7" id="KW-0812">Transmembrane</keyword>
<feature type="transmembrane region" description="Helical" evidence="7">
    <location>
        <begin position="44"/>
        <end position="62"/>
    </location>
</feature>
<feature type="domain" description="Cation efflux protein transmembrane" evidence="8">
    <location>
        <begin position="17"/>
        <end position="204"/>
    </location>
</feature>
<sequence length="328" mass="36895">MDNAKENYRIQKWICGLAVVLFLLKILAWYVTHSVAILADALESIVNVVAGFIGLYSLYVAAKPKDVDHPYGHGKAEFVSAAMEGLMILAAGCLIIYHAIIHFGEQNAVESLDKGLILVLATALLNYFLGYRWVKQGEKNHSLAITASGNHLKIDAYSTFAVIIGLIFILIFHLYWLDKVIALVMGCFILVNGYSILRKSIAGIMDEADLNLINELVAVLSSNRQPDWIDIHNLKVVKYGSKLHIDCHFTVPYYLTVQEAHDEITRLQKLVAAHFSESIEFNIHTDPCRDCSCAICTKTECPVRKHPFVRQLEWNLKAMVDSKQHRIN</sequence>
<dbReference type="Proteomes" id="UP000292424">
    <property type="component" value="Chromosome"/>
</dbReference>
<dbReference type="Pfam" id="PF01545">
    <property type="entry name" value="Cation_efflux"/>
    <property type="match status" value="1"/>
</dbReference>
<organism evidence="10 11">
    <name type="scientific">Rhizosphaericola mali</name>
    <dbReference type="NCBI Taxonomy" id="2545455"/>
    <lineage>
        <taxon>Bacteria</taxon>
        <taxon>Pseudomonadati</taxon>
        <taxon>Bacteroidota</taxon>
        <taxon>Chitinophagia</taxon>
        <taxon>Chitinophagales</taxon>
        <taxon>Chitinophagaceae</taxon>
        <taxon>Rhizosphaericola</taxon>
    </lineage>
</organism>
<evidence type="ECO:0000259" key="9">
    <source>
        <dbReference type="Pfam" id="PF16916"/>
    </source>
</evidence>
<accession>A0A5P2G811</accession>
<dbReference type="PANTHER" id="PTHR43840">
    <property type="entry name" value="MITOCHONDRIAL METAL TRANSPORTER 1-RELATED"/>
    <property type="match status" value="1"/>
</dbReference>
<dbReference type="GO" id="GO:0005886">
    <property type="term" value="C:plasma membrane"/>
    <property type="evidence" value="ECO:0007669"/>
    <property type="project" value="TreeGrafter"/>
</dbReference>
<evidence type="ECO:0000256" key="4">
    <source>
        <dbReference type="ARBA" id="ARBA00022692"/>
    </source>
</evidence>
<evidence type="ECO:0000256" key="5">
    <source>
        <dbReference type="ARBA" id="ARBA00022989"/>
    </source>
</evidence>
<keyword evidence="6 7" id="KW-0472">Membrane</keyword>
<feature type="domain" description="Cation efflux protein cytoplasmic" evidence="9">
    <location>
        <begin position="214"/>
        <end position="288"/>
    </location>
</feature>
<dbReference type="InterPro" id="IPR036837">
    <property type="entry name" value="Cation_efflux_CTD_sf"/>
</dbReference>
<feature type="transmembrane region" description="Helical" evidence="7">
    <location>
        <begin position="115"/>
        <end position="134"/>
    </location>
</feature>
<dbReference type="GO" id="GO:0015341">
    <property type="term" value="F:zinc efflux antiporter activity"/>
    <property type="evidence" value="ECO:0007669"/>
    <property type="project" value="TreeGrafter"/>
</dbReference>
<dbReference type="AlphaFoldDB" id="A0A5P2G811"/>
<dbReference type="Gene3D" id="1.20.1510.10">
    <property type="entry name" value="Cation efflux protein transmembrane domain"/>
    <property type="match status" value="1"/>
</dbReference>
<dbReference type="RefSeq" id="WP_131328550.1">
    <property type="nucleotide sequence ID" value="NZ_CP044016.1"/>
</dbReference>
<dbReference type="Gene3D" id="3.30.70.1350">
    <property type="entry name" value="Cation efflux protein, cytoplasmic domain"/>
    <property type="match status" value="1"/>
</dbReference>
<evidence type="ECO:0000259" key="8">
    <source>
        <dbReference type="Pfam" id="PF01545"/>
    </source>
</evidence>
<dbReference type="GO" id="GO:0015086">
    <property type="term" value="F:cadmium ion transmembrane transporter activity"/>
    <property type="evidence" value="ECO:0007669"/>
    <property type="project" value="TreeGrafter"/>
</dbReference>
<dbReference type="PANTHER" id="PTHR43840:SF15">
    <property type="entry name" value="MITOCHONDRIAL METAL TRANSPORTER 1-RELATED"/>
    <property type="match status" value="1"/>
</dbReference>
<reference evidence="10 11" key="1">
    <citation type="submission" date="2019-09" db="EMBL/GenBank/DDBJ databases">
        <title>Complete genome sequence of Arachidicoccus sp. B3-10 isolated from apple orchard soil.</title>
        <authorList>
            <person name="Kim H.S."/>
            <person name="Han K.-I."/>
            <person name="Suh M.K."/>
            <person name="Lee K.C."/>
            <person name="Eom M.K."/>
            <person name="Kim J.-S."/>
            <person name="Kang S.W."/>
            <person name="Sin Y."/>
            <person name="Lee J.-S."/>
        </authorList>
    </citation>
    <scope>NUCLEOTIDE SEQUENCE [LARGE SCALE GENOMIC DNA]</scope>
    <source>
        <strain evidence="10 11">B3-10</strain>
    </source>
</reference>
<feature type="transmembrane region" description="Helical" evidence="7">
    <location>
        <begin position="154"/>
        <end position="174"/>
    </location>
</feature>
<dbReference type="OrthoDB" id="9806522at2"/>
<dbReference type="InterPro" id="IPR027469">
    <property type="entry name" value="Cation_efflux_TMD_sf"/>
</dbReference>
<keyword evidence="11" id="KW-1185">Reference proteome</keyword>
<comment type="subcellular location">
    <subcellularLocation>
        <location evidence="1">Membrane</location>
        <topology evidence="1">Multi-pass membrane protein</topology>
    </subcellularLocation>
</comment>
<dbReference type="NCBIfam" id="TIGR01297">
    <property type="entry name" value="CDF"/>
    <property type="match status" value="1"/>
</dbReference>
<dbReference type="EMBL" id="CP044016">
    <property type="protein sequence ID" value="QES87661.1"/>
    <property type="molecule type" value="Genomic_DNA"/>
</dbReference>
<dbReference type="Pfam" id="PF16916">
    <property type="entry name" value="ZT_dimer"/>
    <property type="match status" value="1"/>
</dbReference>
<feature type="transmembrane region" description="Helical" evidence="7">
    <location>
        <begin position="83"/>
        <end position="103"/>
    </location>
</feature>
<feature type="transmembrane region" description="Helical" evidence="7">
    <location>
        <begin position="12"/>
        <end position="32"/>
    </location>
</feature>
<dbReference type="GO" id="GO:0015093">
    <property type="term" value="F:ferrous iron transmembrane transporter activity"/>
    <property type="evidence" value="ECO:0007669"/>
    <property type="project" value="TreeGrafter"/>
</dbReference>
<evidence type="ECO:0000256" key="2">
    <source>
        <dbReference type="ARBA" id="ARBA00008114"/>
    </source>
</evidence>
<evidence type="ECO:0000256" key="7">
    <source>
        <dbReference type="SAM" id="Phobius"/>
    </source>
</evidence>
<protein>
    <submittedName>
        <fullName evidence="10">Cation transporter</fullName>
    </submittedName>
</protein>
<dbReference type="GO" id="GO:0006882">
    <property type="term" value="P:intracellular zinc ion homeostasis"/>
    <property type="evidence" value="ECO:0007669"/>
    <property type="project" value="TreeGrafter"/>
</dbReference>
<evidence type="ECO:0000256" key="3">
    <source>
        <dbReference type="ARBA" id="ARBA00022448"/>
    </source>
</evidence>
<feature type="transmembrane region" description="Helical" evidence="7">
    <location>
        <begin position="180"/>
        <end position="197"/>
    </location>
</feature>
<proteinExistence type="inferred from homology"/>
<dbReference type="SUPFAM" id="SSF160240">
    <property type="entry name" value="Cation efflux protein cytoplasmic domain-like"/>
    <property type="match status" value="1"/>
</dbReference>
<keyword evidence="3" id="KW-0813">Transport</keyword>
<keyword evidence="5 7" id="KW-1133">Transmembrane helix</keyword>